<keyword evidence="3" id="KW-1185">Reference proteome</keyword>
<dbReference type="RefSeq" id="WP_192280872.1">
    <property type="nucleotide sequence ID" value="NZ_JACZDF010000006.1"/>
</dbReference>
<keyword evidence="1" id="KW-0812">Transmembrane</keyword>
<reference evidence="2 3" key="1">
    <citation type="submission" date="2020-09" db="EMBL/GenBank/DDBJ databases">
        <title>Flavimobilis rhizosphaerae sp. nov., isolated from rhizosphere soil of Spartina alterniflora.</title>
        <authorList>
            <person name="Hanqin C."/>
        </authorList>
    </citation>
    <scope>NUCLEOTIDE SEQUENCE [LARGE SCALE GENOMIC DNA]</scope>
    <source>
        <strain evidence="2 3">GY 10621</strain>
    </source>
</reference>
<evidence type="ECO:0008006" key="4">
    <source>
        <dbReference type="Google" id="ProtNLM"/>
    </source>
</evidence>
<accession>A0ABR9DSU9</accession>
<dbReference type="Proteomes" id="UP000642107">
    <property type="component" value="Unassembled WGS sequence"/>
</dbReference>
<sequence length="187" mass="18907">MTPSTPGRRRIGWRIALIGLGLVLSIVSGVIVLLLFGLATMSTAAVNEGDASTSGVVVAVAPGADGEGAGSCVLTFTYTVDGVEREAVDREPAAMEACDAVVGETIPVRINAESGVASYDPAPALEELFAWIGRLWIVVAALAAVGVAGIVLLVRAVRHNRRLAAQERAAILPAGGLADPGGGPAVS</sequence>
<keyword evidence="1" id="KW-1133">Transmembrane helix</keyword>
<keyword evidence="1" id="KW-0472">Membrane</keyword>
<comment type="caution">
    <text evidence="2">The sequence shown here is derived from an EMBL/GenBank/DDBJ whole genome shotgun (WGS) entry which is preliminary data.</text>
</comment>
<evidence type="ECO:0000313" key="3">
    <source>
        <dbReference type="Proteomes" id="UP000642107"/>
    </source>
</evidence>
<feature type="transmembrane region" description="Helical" evidence="1">
    <location>
        <begin position="128"/>
        <end position="154"/>
    </location>
</feature>
<organism evidence="2 3">
    <name type="scientific">Flavimobilis rhizosphaerae</name>
    <dbReference type="NCBI Taxonomy" id="2775421"/>
    <lineage>
        <taxon>Bacteria</taxon>
        <taxon>Bacillati</taxon>
        <taxon>Actinomycetota</taxon>
        <taxon>Actinomycetes</taxon>
        <taxon>Micrococcales</taxon>
        <taxon>Jonesiaceae</taxon>
        <taxon>Flavimobilis</taxon>
    </lineage>
</organism>
<dbReference type="EMBL" id="JACZDF010000006">
    <property type="protein sequence ID" value="MBD9700004.1"/>
    <property type="molecule type" value="Genomic_DNA"/>
</dbReference>
<evidence type="ECO:0000256" key="1">
    <source>
        <dbReference type="SAM" id="Phobius"/>
    </source>
</evidence>
<proteinExistence type="predicted"/>
<name>A0ABR9DSU9_9MICO</name>
<gene>
    <name evidence="2" type="ORF">IGS67_10955</name>
</gene>
<evidence type="ECO:0000313" key="2">
    <source>
        <dbReference type="EMBL" id="MBD9700004.1"/>
    </source>
</evidence>
<protein>
    <recommendedName>
        <fullName evidence="4">DUF3592 domain-containing protein</fullName>
    </recommendedName>
</protein>
<feature type="transmembrane region" description="Helical" evidence="1">
    <location>
        <begin position="12"/>
        <end position="39"/>
    </location>
</feature>